<evidence type="ECO:0000256" key="1">
    <source>
        <dbReference type="SAM" id="SignalP"/>
    </source>
</evidence>
<proteinExistence type="predicted"/>
<dbReference type="PANTHER" id="PTHR46825">
    <property type="entry name" value="D-ALANYL-D-ALANINE-CARBOXYPEPTIDASE/ENDOPEPTIDASE AMPH"/>
    <property type="match status" value="1"/>
</dbReference>
<feature type="chain" id="PRO_5047424516" evidence="1">
    <location>
        <begin position="25"/>
        <end position="378"/>
    </location>
</feature>
<evidence type="ECO:0000259" key="2">
    <source>
        <dbReference type="Pfam" id="PF00144"/>
    </source>
</evidence>
<dbReference type="InterPro" id="IPR012338">
    <property type="entry name" value="Beta-lactam/transpept-like"/>
</dbReference>
<dbReference type="PANTHER" id="PTHR46825:SF7">
    <property type="entry name" value="D-ALANYL-D-ALANINE CARBOXYPEPTIDASE"/>
    <property type="match status" value="1"/>
</dbReference>
<dbReference type="InterPro" id="IPR001466">
    <property type="entry name" value="Beta-lactam-related"/>
</dbReference>
<feature type="signal peptide" evidence="1">
    <location>
        <begin position="1"/>
        <end position="24"/>
    </location>
</feature>
<keyword evidence="4" id="KW-1185">Reference proteome</keyword>
<evidence type="ECO:0000313" key="3">
    <source>
        <dbReference type="EMBL" id="MFI6496539.1"/>
    </source>
</evidence>
<accession>A0ABW7YKW2</accession>
<feature type="domain" description="Beta-lactamase-related" evidence="2">
    <location>
        <begin position="44"/>
        <end position="360"/>
    </location>
</feature>
<dbReference type="Proteomes" id="UP001612741">
    <property type="component" value="Unassembled WGS sequence"/>
</dbReference>
<dbReference type="RefSeq" id="WP_397078719.1">
    <property type="nucleotide sequence ID" value="NZ_JBITGY010000001.1"/>
</dbReference>
<dbReference type="EC" id="3.-.-.-" evidence="3"/>
<reference evidence="3 4" key="1">
    <citation type="submission" date="2024-10" db="EMBL/GenBank/DDBJ databases">
        <title>The Natural Products Discovery Center: Release of the First 8490 Sequenced Strains for Exploring Actinobacteria Biosynthetic Diversity.</title>
        <authorList>
            <person name="Kalkreuter E."/>
            <person name="Kautsar S.A."/>
            <person name="Yang D."/>
            <person name="Bader C.D."/>
            <person name="Teijaro C.N."/>
            <person name="Fluegel L."/>
            <person name="Davis C.M."/>
            <person name="Simpson J.R."/>
            <person name="Lauterbach L."/>
            <person name="Steele A.D."/>
            <person name="Gui C."/>
            <person name="Meng S."/>
            <person name="Li G."/>
            <person name="Viehrig K."/>
            <person name="Ye F."/>
            <person name="Su P."/>
            <person name="Kiefer A.F."/>
            <person name="Nichols A."/>
            <person name="Cepeda A.J."/>
            <person name="Yan W."/>
            <person name="Fan B."/>
            <person name="Jiang Y."/>
            <person name="Adhikari A."/>
            <person name="Zheng C.-J."/>
            <person name="Schuster L."/>
            <person name="Cowan T.M."/>
            <person name="Smanski M.J."/>
            <person name="Chevrette M.G."/>
            <person name="De Carvalho L.P.S."/>
            <person name="Shen B."/>
        </authorList>
    </citation>
    <scope>NUCLEOTIDE SEQUENCE [LARGE SCALE GENOMIC DNA]</scope>
    <source>
        <strain evidence="3 4">NPDC050545</strain>
    </source>
</reference>
<dbReference type="SUPFAM" id="SSF56601">
    <property type="entry name" value="beta-lactamase/transpeptidase-like"/>
    <property type="match status" value="1"/>
</dbReference>
<sequence length="378" mass="40326">MRNAYRAALLSAIILTAATVPAEAAVKPAYSQADLHKDVTALKDLGIVGVQARVVTRGGGNLVATAGTARHGTRKPVPADGYARIASTTKTFVATVVLQLAAEGKISLDDTVEEILPGVVQGNGNDGSKITVRMLLQHTSGLYDAYPGYGSIEDILEHRFDRFTEAEIVAKAVKEKPLSEPGAKWRYNNTGYLLLSMVIEKVTGRAWHKEVSARISRPLGLSRTLWAGRSNQVPKPHARGYLLLPPAAPVDLTDKFDGDAAGGLISTTADVGRFLRALLGGELVPAAQLAEMKKGVPAWEDVWPGSRYGLGISSRPLSCGGVYWNHGGDDYGFKTRTGVSADGRRSAVVVMTTQIGDERAMKQEKLAAGLIDRALCAR</sequence>
<dbReference type="Pfam" id="PF00144">
    <property type="entry name" value="Beta-lactamase"/>
    <property type="match status" value="1"/>
</dbReference>
<gene>
    <name evidence="3" type="ORF">ACIBG2_04090</name>
</gene>
<keyword evidence="1" id="KW-0732">Signal</keyword>
<name>A0ABW7YKW2_9ACTN</name>
<dbReference type="Gene3D" id="3.40.710.10">
    <property type="entry name" value="DD-peptidase/beta-lactamase superfamily"/>
    <property type="match status" value="1"/>
</dbReference>
<dbReference type="EMBL" id="JBITGY010000001">
    <property type="protein sequence ID" value="MFI6496539.1"/>
    <property type="molecule type" value="Genomic_DNA"/>
</dbReference>
<dbReference type="InterPro" id="IPR050491">
    <property type="entry name" value="AmpC-like"/>
</dbReference>
<evidence type="ECO:0000313" key="4">
    <source>
        <dbReference type="Proteomes" id="UP001612741"/>
    </source>
</evidence>
<dbReference type="GO" id="GO:0016787">
    <property type="term" value="F:hydrolase activity"/>
    <property type="evidence" value="ECO:0007669"/>
    <property type="project" value="UniProtKB-KW"/>
</dbReference>
<keyword evidence="3" id="KW-0378">Hydrolase</keyword>
<comment type="caution">
    <text evidence="3">The sequence shown here is derived from an EMBL/GenBank/DDBJ whole genome shotgun (WGS) entry which is preliminary data.</text>
</comment>
<protein>
    <submittedName>
        <fullName evidence="3">Serine hydrolase domain-containing protein</fullName>
        <ecNumber evidence="3">3.-.-.-</ecNumber>
    </submittedName>
</protein>
<organism evidence="3 4">
    <name type="scientific">Nonomuraea typhae</name>
    <dbReference type="NCBI Taxonomy" id="2603600"/>
    <lineage>
        <taxon>Bacteria</taxon>
        <taxon>Bacillati</taxon>
        <taxon>Actinomycetota</taxon>
        <taxon>Actinomycetes</taxon>
        <taxon>Streptosporangiales</taxon>
        <taxon>Streptosporangiaceae</taxon>
        <taxon>Nonomuraea</taxon>
    </lineage>
</organism>